<reference evidence="3" key="1">
    <citation type="journal article" date="2017" name="Nat. Microbiol.">
        <title>Global analysis of biosynthetic gene clusters reveals vast potential of secondary metabolite production in Penicillium species.</title>
        <authorList>
            <person name="Nielsen J.C."/>
            <person name="Grijseels S."/>
            <person name="Prigent S."/>
            <person name="Ji B."/>
            <person name="Dainat J."/>
            <person name="Nielsen K.F."/>
            <person name="Frisvad J.C."/>
            <person name="Workman M."/>
            <person name="Nielsen J."/>
        </authorList>
    </citation>
    <scope>NUCLEOTIDE SEQUENCE [LARGE SCALE GENOMIC DNA]</scope>
    <source>
        <strain evidence="3">IBT 14082</strain>
    </source>
</reference>
<protein>
    <recommendedName>
        <fullName evidence="4">Integrase catalytic domain-containing protein</fullName>
    </recommendedName>
</protein>
<evidence type="ECO:0000256" key="1">
    <source>
        <dbReference type="SAM" id="MobiDB-lite"/>
    </source>
</evidence>
<evidence type="ECO:0008006" key="4">
    <source>
        <dbReference type="Google" id="ProtNLM"/>
    </source>
</evidence>
<evidence type="ECO:0000313" key="2">
    <source>
        <dbReference type="EMBL" id="OQE20958.1"/>
    </source>
</evidence>
<organism evidence="2 3">
    <name type="scientific">Penicillium flavigenum</name>
    <dbReference type="NCBI Taxonomy" id="254877"/>
    <lineage>
        <taxon>Eukaryota</taxon>
        <taxon>Fungi</taxon>
        <taxon>Dikarya</taxon>
        <taxon>Ascomycota</taxon>
        <taxon>Pezizomycotina</taxon>
        <taxon>Eurotiomycetes</taxon>
        <taxon>Eurotiomycetidae</taxon>
        <taxon>Eurotiales</taxon>
        <taxon>Aspergillaceae</taxon>
        <taxon>Penicillium</taxon>
    </lineage>
</organism>
<comment type="caution">
    <text evidence="2">The sequence shown here is derived from an EMBL/GenBank/DDBJ whole genome shotgun (WGS) entry which is preliminary data.</text>
</comment>
<dbReference type="OrthoDB" id="4368880at2759"/>
<accession>A0A1V6T3R9</accession>
<keyword evidence="3" id="KW-1185">Reference proteome</keyword>
<feature type="region of interest" description="Disordered" evidence="1">
    <location>
        <begin position="111"/>
        <end position="154"/>
    </location>
</feature>
<gene>
    <name evidence="2" type="ORF">PENFLA_c015G08788</name>
</gene>
<dbReference type="AlphaFoldDB" id="A0A1V6T3R9"/>
<evidence type="ECO:0000313" key="3">
    <source>
        <dbReference type="Proteomes" id="UP000191342"/>
    </source>
</evidence>
<proteinExistence type="predicted"/>
<dbReference type="EMBL" id="MLQL01000015">
    <property type="protein sequence ID" value="OQE20958.1"/>
    <property type="molecule type" value="Genomic_DNA"/>
</dbReference>
<dbReference type="STRING" id="254877.A0A1V6T3R9"/>
<sequence length="194" mass="22343">MPANASVPTPQSVPDYHRVDTSWKPTDIGYFYLDVPDKEGVELINNIPHYTNVEIFLNRMRKLVVLKSEQVVRGNIHACLKGSSLRWYTHELSRDTKDLMQLALDDEDATRQRRFDTTKRPTWSQGDSDPNPRVDPSSDFFTTAYHPQADGQSERTNQAVEIVIRHWCAQQSLDNDDIRQNPATSRQDEALLFI</sequence>
<dbReference type="Proteomes" id="UP000191342">
    <property type="component" value="Unassembled WGS sequence"/>
</dbReference>
<name>A0A1V6T3R9_9EURO</name>